<dbReference type="EMBL" id="BLAY01000087">
    <property type="protein sequence ID" value="GET40299.1"/>
    <property type="molecule type" value="Genomic_DNA"/>
</dbReference>
<name>A0AAV3WJJ1_9CYAN</name>
<dbReference type="Proteomes" id="UP001050975">
    <property type="component" value="Unassembled WGS sequence"/>
</dbReference>
<evidence type="ECO:0000259" key="1">
    <source>
        <dbReference type="Pfam" id="PF26343"/>
    </source>
</evidence>
<accession>A0AAV3WJJ1</accession>
<dbReference type="Pfam" id="PF26343">
    <property type="entry name" value="VapC50_C"/>
    <property type="match status" value="1"/>
</dbReference>
<protein>
    <recommendedName>
        <fullName evidence="1">VapC50 C-terminal domain-containing protein</fullName>
    </recommendedName>
</protein>
<sequence length="168" mass="19341">MVELALTSVFEARWTEEIHSEWMRNVLQNLLDLTLEQVTRTKNLMNAHVKNCLVTDYEELIPQLQLPYPGDCHVFAAAIRCQAGFIVTFNLSDFPNEILAPYNIRAIHPDRFILRLLDLNSDAVCQAAQKQRLRLRNPPKTPDEYLETLINQGLPQSATRLREFCYGG</sequence>
<feature type="domain" description="VapC50 C-terminal" evidence="1">
    <location>
        <begin position="109"/>
        <end position="163"/>
    </location>
</feature>
<gene>
    <name evidence="2" type="ORF">MiSe_51080</name>
</gene>
<keyword evidence="3" id="KW-1185">Reference proteome</keyword>
<dbReference type="InterPro" id="IPR058652">
    <property type="entry name" value="VapC50_C"/>
</dbReference>
<reference evidence="2" key="1">
    <citation type="submission" date="2019-10" db="EMBL/GenBank/DDBJ databases">
        <title>Draft genome sequece of Microseira wollei NIES-4236.</title>
        <authorList>
            <person name="Yamaguchi H."/>
            <person name="Suzuki S."/>
            <person name="Kawachi M."/>
        </authorList>
    </citation>
    <scope>NUCLEOTIDE SEQUENCE</scope>
    <source>
        <strain evidence="2">NIES-4236</strain>
    </source>
</reference>
<proteinExistence type="predicted"/>
<evidence type="ECO:0000313" key="2">
    <source>
        <dbReference type="EMBL" id="GET40299.1"/>
    </source>
</evidence>
<dbReference type="AlphaFoldDB" id="A0AAV3WJJ1"/>
<evidence type="ECO:0000313" key="3">
    <source>
        <dbReference type="Proteomes" id="UP001050975"/>
    </source>
</evidence>
<organism evidence="2 3">
    <name type="scientific">Microseira wollei NIES-4236</name>
    <dbReference type="NCBI Taxonomy" id="2530354"/>
    <lineage>
        <taxon>Bacteria</taxon>
        <taxon>Bacillati</taxon>
        <taxon>Cyanobacteriota</taxon>
        <taxon>Cyanophyceae</taxon>
        <taxon>Oscillatoriophycideae</taxon>
        <taxon>Aerosakkonematales</taxon>
        <taxon>Aerosakkonemataceae</taxon>
        <taxon>Microseira</taxon>
    </lineage>
</organism>
<comment type="caution">
    <text evidence="2">The sequence shown here is derived from an EMBL/GenBank/DDBJ whole genome shotgun (WGS) entry which is preliminary data.</text>
</comment>